<protein>
    <submittedName>
        <fullName evidence="2">Uncharacterized protein</fullName>
    </submittedName>
</protein>
<accession>A0A6I2L6C7</accession>
<evidence type="ECO:0000313" key="2">
    <source>
        <dbReference type="EMBL" id="MRW93343.1"/>
    </source>
</evidence>
<dbReference type="AlphaFoldDB" id="A0A6I2L6C7"/>
<feature type="signal peptide" evidence="1">
    <location>
        <begin position="1"/>
        <end position="22"/>
    </location>
</feature>
<evidence type="ECO:0000256" key="1">
    <source>
        <dbReference type="SAM" id="SignalP"/>
    </source>
</evidence>
<evidence type="ECO:0000313" key="3">
    <source>
        <dbReference type="Proteomes" id="UP000433309"/>
    </source>
</evidence>
<dbReference type="EMBL" id="WKJK01000016">
    <property type="protein sequence ID" value="MRW93343.1"/>
    <property type="molecule type" value="Genomic_DNA"/>
</dbReference>
<name>A0A6I2L6C7_9BURK</name>
<comment type="caution">
    <text evidence="2">The sequence shown here is derived from an EMBL/GenBank/DDBJ whole genome shotgun (WGS) entry which is preliminary data.</text>
</comment>
<sequence length="85" mass="9192">MKTKSAVAVAIFFAGICTAALAGEKVEGNGWTKESAARAAEARARERSREKGTCGITHARLHECIQEKDGTWTCFAWSDNEGSCR</sequence>
<keyword evidence="1" id="KW-0732">Signal</keyword>
<gene>
    <name evidence="2" type="ORF">GJ699_25470</name>
</gene>
<keyword evidence="3" id="KW-1185">Reference proteome</keyword>
<reference evidence="2 3" key="1">
    <citation type="submission" date="2019-11" db="EMBL/GenBank/DDBJ databases">
        <title>Novel species isolated from a subtropical stream in China.</title>
        <authorList>
            <person name="Lu H."/>
        </authorList>
    </citation>
    <scope>NUCLEOTIDE SEQUENCE [LARGE SCALE GENOMIC DNA]</scope>
    <source>
        <strain evidence="2 3">FT80W</strain>
    </source>
</reference>
<organism evidence="2 3">
    <name type="scientific">Duganella guangzhouensis</name>
    <dbReference type="NCBI Taxonomy" id="2666084"/>
    <lineage>
        <taxon>Bacteria</taxon>
        <taxon>Pseudomonadati</taxon>
        <taxon>Pseudomonadota</taxon>
        <taxon>Betaproteobacteria</taxon>
        <taxon>Burkholderiales</taxon>
        <taxon>Oxalobacteraceae</taxon>
        <taxon>Telluria group</taxon>
        <taxon>Duganella</taxon>
    </lineage>
</organism>
<dbReference type="Proteomes" id="UP000433309">
    <property type="component" value="Unassembled WGS sequence"/>
</dbReference>
<proteinExistence type="predicted"/>
<dbReference type="RefSeq" id="WP_154381648.1">
    <property type="nucleotide sequence ID" value="NZ_WKJK01000016.1"/>
</dbReference>
<feature type="chain" id="PRO_5026131250" evidence="1">
    <location>
        <begin position="23"/>
        <end position="85"/>
    </location>
</feature>